<dbReference type="SUPFAM" id="SSF55136">
    <property type="entry name" value="Probable bacterial effector-binding domain"/>
    <property type="match status" value="1"/>
</dbReference>
<dbReference type="InterPro" id="IPR029442">
    <property type="entry name" value="GyrI-like"/>
</dbReference>
<keyword evidence="3" id="KW-1185">Reference proteome</keyword>
<organism evidence="2 3">
    <name type="scientific">Nakamurella leprariae</name>
    <dbReference type="NCBI Taxonomy" id="2803911"/>
    <lineage>
        <taxon>Bacteria</taxon>
        <taxon>Bacillati</taxon>
        <taxon>Actinomycetota</taxon>
        <taxon>Actinomycetes</taxon>
        <taxon>Nakamurellales</taxon>
        <taxon>Nakamurellaceae</taxon>
        <taxon>Nakamurella</taxon>
    </lineage>
</organism>
<evidence type="ECO:0000313" key="3">
    <source>
        <dbReference type="Proteomes" id="UP000663792"/>
    </source>
</evidence>
<accession>A0A939C3G4</accession>
<evidence type="ECO:0000259" key="1">
    <source>
        <dbReference type="Pfam" id="PF06445"/>
    </source>
</evidence>
<dbReference type="Proteomes" id="UP000663792">
    <property type="component" value="Unassembled WGS sequence"/>
</dbReference>
<feature type="domain" description="GyrI-like small molecule binding" evidence="1">
    <location>
        <begin position="2"/>
        <end position="72"/>
    </location>
</feature>
<comment type="caution">
    <text evidence="2">The sequence shown here is derived from an EMBL/GenBank/DDBJ whole genome shotgun (WGS) entry which is preliminary data.</text>
</comment>
<dbReference type="EMBL" id="JAERWK010000026">
    <property type="protein sequence ID" value="MBM9469389.1"/>
    <property type="molecule type" value="Genomic_DNA"/>
</dbReference>
<proteinExistence type="predicted"/>
<evidence type="ECO:0000313" key="2">
    <source>
        <dbReference type="EMBL" id="MBM9469389.1"/>
    </source>
</evidence>
<gene>
    <name evidence="2" type="ORF">JL106_19045</name>
</gene>
<name>A0A939C3G4_9ACTN</name>
<dbReference type="Gene3D" id="3.20.80.10">
    <property type="entry name" value="Regulatory factor, effector binding domain"/>
    <property type="match status" value="1"/>
</dbReference>
<protein>
    <submittedName>
        <fullName evidence="2">GyrI-like domain-containing protein</fullName>
    </submittedName>
</protein>
<reference evidence="2" key="1">
    <citation type="submission" date="2021-01" db="EMBL/GenBank/DDBJ databases">
        <title>YIM 132084 draft genome.</title>
        <authorList>
            <person name="An D."/>
        </authorList>
    </citation>
    <scope>NUCLEOTIDE SEQUENCE</scope>
    <source>
        <strain evidence="2">YIM 132084</strain>
    </source>
</reference>
<dbReference type="InterPro" id="IPR011256">
    <property type="entry name" value="Reg_factor_effector_dom_sf"/>
</dbReference>
<dbReference type="AlphaFoldDB" id="A0A939C3G4"/>
<dbReference type="Pfam" id="PF06445">
    <property type="entry name" value="GyrI-like"/>
    <property type="match status" value="1"/>
</dbReference>
<sequence length="81" mass="9024">MTDGLEQLDVPAGSWLVLITTGPYAEAMQHLWRDACGQWFPASPWRTRPGPELLRTELHEDGTGDAELWLPIEPEPRSAVG</sequence>